<comment type="caution">
    <text evidence="1">The sequence shown here is derived from an EMBL/GenBank/DDBJ whole genome shotgun (WGS) entry which is preliminary data.</text>
</comment>
<gene>
    <name evidence="1" type="ORF">H4Q32_013647</name>
</gene>
<keyword evidence="2" id="KW-1185">Reference proteome</keyword>
<organism evidence="1 2">
    <name type="scientific">Labeo rohita</name>
    <name type="common">Indian major carp</name>
    <name type="synonym">Cyprinus rohita</name>
    <dbReference type="NCBI Taxonomy" id="84645"/>
    <lineage>
        <taxon>Eukaryota</taxon>
        <taxon>Metazoa</taxon>
        <taxon>Chordata</taxon>
        <taxon>Craniata</taxon>
        <taxon>Vertebrata</taxon>
        <taxon>Euteleostomi</taxon>
        <taxon>Actinopterygii</taxon>
        <taxon>Neopterygii</taxon>
        <taxon>Teleostei</taxon>
        <taxon>Ostariophysi</taxon>
        <taxon>Cypriniformes</taxon>
        <taxon>Cyprinidae</taxon>
        <taxon>Labeoninae</taxon>
        <taxon>Labeonini</taxon>
        <taxon>Labeo</taxon>
    </lineage>
</organism>
<evidence type="ECO:0000313" key="1">
    <source>
        <dbReference type="EMBL" id="KAI2653404.1"/>
    </source>
</evidence>
<reference evidence="1 2" key="1">
    <citation type="submission" date="2022-01" db="EMBL/GenBank/DDBJ databases">
        <title>A high-quality chromosome-level genome assembly of rohu carp, Labeo rohita.</title>
        <authorList>
            <person name="Arick M.A. II"/>
            <person name="Hsu C.-Y."/>
            <person name="Magbanua Z."/>
            <person name="Pechanova O."/>
            <person name="Grover C."/>
            <person name="Miller E."/>
            <person name="Thrash A."/>
            <person name="Ezzel L."/>
            <person name="Alam S."/>
            <person name="Benzie J."/>
            <person name="Hamilton M."/>
            <person name="Karsi A."/>
            <person name="Lawrence M.L."/>
            <person name="Peterson D.G."/>
        </authorList>
    </citation>
    <scope>NUCLEOTIDE SEQUENCE [LARGE SCALE GENOMIC DNA]</scope>
    <source>
        <strain evidence="2">BAU-BD-2019</strain>
        <tissue evidence="1">Blood</tissue>
    </source>
</reference>
<dbReference type="EMBL" id="JACTAM010000018">
    <property type="protein sequence ID" value="KAI2653404.1"/>
    <property type="molecule type" value="Genomic_DNA"/>
</dbReference>
<evidence type="ECO:0000313" key="2">
    <source>
        <dbReference type="Proteomes" id="UP000830375"/>
    </source>
</evidence>
<dbReference type="Proteomes" id="UP000830375">
    <property type="component" value="Unassembled WGS sequence"/>
</dbReference>
<sequence>MSYIPPYFSLEFYGSGFRSHPRPAIFSYTKQLVLLLDTANWCVLPYCFNVLNRLVIQSFTICCMLLLFSLFPTVANEPEVSPICLFLR</sequence>
<protein>
    <submittedName>
        <fullName evidence="1">Dedicator of cytokinesis protein 5</fullName>
    </submittedName>
</protein>
<accession>A0ABQ8LRY6</accession>
<name>A0ABQ8LRY6_LABRO</name>
<proteinExistence type="predicted"/>